<dbReference type="EMBL" id="CAMXCT020006822">
    <property type="protein sequence ID" value="CAL1173986.1"/>
    <property type="molecule type" value="Genomic_DNA"/>
</dbReference>
<reference evidence="4 5" key="2">
    <citation type="submission" date="2024-05" db="EMBL/GenBank/DDBJ databases">
        <authorList>
            <person name="Chen Y."/>
            <person name="Shah S."/>
            <person name="Dougan E. K."/>
            <person name="Thang M."/>
            <person name="Chan C."/>
        </authorList>
    </citation>
    <scope>NUCLEOTIDE SEQUENCE [LARGE SCALE GENOMIC DNA]</scope>
</reference>
<dbReference type="Gene3D" id="1.25.40.420">
    <property type="match status" value="1"/>
</dbReference>
<dbReference type="OrthoDB" id="6359816at2759"/>
<comment type="caution">
    <text evidence="3">The sequence shown here is derived from an EMBL/GenBank/DDBJ whole genome shotgun (WGS) entry which is preliminary data.</text>
</comment>
<dbReference type="Gene3D" id="3.30.710.10">
    <property type="entry name" value="Potassium Channel Kv1.1, Chain A"/>
    <property type="match status" value="1"/>
</dbReference>
<evidence type="ECO:0000313" key="5">
    <source>
        <dbReference type="Proteomes" id="UP001152797"/>
    </source>
</evidence>
<proteinExistence type="predicted"/>
<gene>
    <name evidence="3" type="ORF">C1SCF055_LOCUS45014</name>
</gene>
<organism evidence="3">
    <name type="scientific">Cladocopium goreaui</name>
    <dbReference type="NCBI Taxonomy" id="2562237"/>
    <lineage>
        <taxon>Eukaryota</taxon>
        <taxon>Sar</taxon>
        <taxon>Alveolata</taxon>
        <taxon>Dinophyceae</taxon>
        <taxon>Suessiales</taxon>
        <taxon>Symbiodiniaceae</taxon>
        <taxon>Cladocopium</taxon>
    </lineage>
</organism>
<dbReference type="CDD" id="cd18186">
    <property type="entry name" value="BTB_POZ_ZBTB_KLHL-like"/>
    <property type="match status" value="1"/>
</dbReference>
<dbReference type="Proteomes" id="UP001152797">
    <property type="component" value="Unassembled WGS sequence"/>
</dbReference>
<reference evidence="3" key="1">
    <citation type="submission" date="2022-10" db="EMBL/GenBank/DDBJ databases">
        <authorList>
            <person name="Chen Y."/>
            <person name="Dougan E. K."/>
            <person name="Chan C."/>
            <person name="Rhodes N."/>
            <person name="Thang M."/>
        </authorList>
    </citation>
    <scope>NUCLEOTIDE SEQUENCE</scope>
</reference>
<name>A0A9P1GSS5_9DINO</name>
<dbReference type="PANTHER" id="PTHR45632">
    <property type="entry name" value="LD33804P"/>
    <property type="match status" value="1"/>
</dbReference>
<protein>
    <submittedName>
        <fullName evidence="4">Pentatricopeptide repeat-containing protein, mitochondrial</fullName>
    </submittedName>
</protein>
<dbReference type="InterPro" id="IPR011705">
    <property type="entry name" value="BACK"/>
</dbReference>
<dbReference type="InterPro" id="IPR000210">
    <property type="entry name" value="BTB/POZ_dom"/>
</dbReference>
<feature type="domain" description="BTB" evidence="2">
    <location>
        <begin position="67"/>
        <end position="145"/>
    </location>
</feature>
<dbReference type="PROSITE" id="PS50097">
    <property type="entry name" value="BTB"/>
    <property type="match status" value="1"/>
</dbReference>
<dbReference type="EMBL" id="CAMXCT030006822">
    <property type="protein sequence ID" value="CAL4807923.1"/>
    <property type="molecule type" value="Genomic_DNA"/>
</dbReference>
<dbReference type="InterPro" id="IPR011333">
    <property type="entry name" value="SKP1/BTB/POZ_sf"/>
</dbReference>
<dbReference type="EMBL" id="CAMXCT010006822">
    <property type="protein sequence ID" value="CAI4020611.1"/>
    <property type="molecule type" value="Genomic_DNA"/>
</dbReference>
<keyword evidence="5" id="KW-1185">Reference proteome</keyword>
<dbReference type="SUPFAM" id="SSF54695">
    <property type="entry name" value="POZ domain"/>
    <property type="match status" value="1"/>
</dbReference>
<evidence type="ECO:0000313" key="3">
    <source>
        <dbReference type="EMBL" id="CAI4020611.1"/>
    </source>
</evidence>
<dbReference type="Pfam" id="PF07707">
    <property type="entry name" value="BACK"/>
    <property type="match status" value="1"/>
</dbReference>
<sequence>MGDTAEEHAALQLSHDSVEVSDAEDPQENRESGQSLVTPLDSKFAVGDSTIRSLARQLKELHHSLGCDVILKARQLRPDGASDETTFPCSSLVVATWSPSFRSLLKENTNDKDAKGCRTIELKGNLKVVEDAIAFMKEGRRSFSVVDLKEQHPLLEFASEYGLDDLKVTYGEAMMCQNPVTLQNASLYLELGLRFSIVNLSLVAADLLAANVGRPLSEAVLALDGCCFKAVLASDALNVEDEQDVLSIIKSWVEKDTGERSSELDSFLSQVRLSLCSYQTLIDLMSNLGADSRDDHGVLWKGVDEEHLRLRVRRVIDEKLQGGRLSDRQRHHTKLPRGEDEERLATTLKVSKDLFAACASTTVLGSPHRS</sequence>
<feature type="region of interest" description="Disordered" evidence="1">
    <location>
        <begin position="1"/>
        <end position="36"/>
    </location>
</feature>
<evidence type="ECO:0000313" key="4">
    <source>
        <dbReference type="EMBL" id="CAL4807923.1"/>
    </source>
</evidence>
<evidence type="ECO:0000256" key="1">
    <source>
        <dbReference type="SAM" id="MobiDB-lite"/>
    </source>
</evidence>
<dbReference type="AlphaFoldDB" id="A0A9P1GSS5"/>
<evidence type="ECO:0000259" key="2">
    <source>
        <dbReference type="PROSITE" id="PS50097"/>
    </source>
</evidence>
<dbReference type="SMART" id="SM00875">
    <property type="entry name" value="BACK"/>
    <property type="match status" value="1"/>
</dbReference>
<accession>A0A9P1GSS5</accession>